<gene>
    <name evidence="2" type="ORF">SAMN04488500_105185</name>
</gene>
<accession>A0A1W2ACJ3</accession>
<evidence type="ECO:0000256" key="1">
    <source>
        <dbReference type="SAM" id="Phobius"/>
    </source>
</evidence>
<dbReference type="AlphaFoldDB" id="A0A1W2ACJ3"/>
<dbReference type="RefSeq" id="WP_176215430.1">
    <property type="nucleotide sequence ID" value="NZ_CP155572.1"/>
</dbReference>
<dbReference type="Proteomes" id="UP000192738">
    <property type="component" value="Unassembled WGS sequence"/>
</dbReference>
<evidence type="ECO:0008006" key="4">
    <source>
        <dbReference type="Google" id="ProtNLM"/>
    </source>
</evidence>
<protein>
    <recommendedName>
        <fullName evidence="4">DUF2953 domain-containing protein</fullName>
    </recommendedName>
</protein>
<sequence length="225" mass="25851">MSNWIIFSVTSSILMLMLSRINIYIDIHFCRRKDDDYIEVSVSALRPLLVYTIKIPVIEIVRYNDLPWITSEIKAPQGGAETHIAREQRFVKKIAEIFVKNPQKFKKLMRAVKRYIRIYRKYINSLVASIHCEKLDIRAVYGFDDAAFTGLMMGAFGAARGLLLASLHNRLILEAKPNINITPVYGQSHFEIEFRCIFRIRLGNVITATMATLTNSLHREATRSG</sequence>
<keyword evidence="1" id="KW-1133">Transmembrane helix</keyword>
<organism evidence="2 3">
    <name type="scientific">Sporomusa malonica</name>
    <dbReference type="NCBI Taxonomy" id="112901"/>
    <lineage>
        <taxon>Bacteria</taxon>
        <taxon>Bacillati</taxon>
        <taxon>Bacillota</taxon>
        <taxon>Negativicutes</taxon>
        <taxon>Selenomonadales</taxon>
        <taxon>Sporomusaceae</taxon>
        <taxon>Sporomusa</taxon>
    </lineage>
</organism>
<dbReference type="InterPro" id="IPR021338">
    <property type="entry name" value="DUF2953"/>
</dbReference>
<evidence type="ECO:0000313" key="3">
    <source>
        <dbReference type="Proteomes" id="UP000192738"/>
    </source>
</evidence>
<feature type="transmembrane region" description="Helical" evidence="1">
    <location>
        <begin position="6"/>
        <end position="25"/>
    </location>
</feature>
<keyword evidence="3" id="KW-1185">Reference proteome</keyword>
<evidence type="ECO:0000313" key="2">
    <source>
        <dbReference type="EMBL" id="SMC58212.1"/>
    </source>
</evidence>
<name>A0A1W2ACJ3_9FIRM</name>
<keyword evidence="1" id="KW-0812">Transmembrane</keyword>
<dbReference type="EMBL" id="FWXI01000005">
    <property type="protein sequence ID" value="SMC58212.1"/>
    <property type="molecule type" value="Genomic_DNA"/>
</dbReference>
<reference evidence="2 3" key="1">
    <citation type="submission" date="2017-04" db="EMBL/GenBank/DDBJ databases">
        <authorList>
            <person name="Afonso C.L."/>
            <person name="Miller P.J."/>
            <person name="Scott M.A."/>
            <person name="Spackman E."/>
            <person name="Goraichik I."/>
            <person name="Dimitrov K.M."/>
            <person name="Suarez D.L."/>
            <person name="Swayne D.E."/>
        </authorList>
    </citation>
    <scope>NUCLEOTIDE SEQUENCE [LARGE SCALE GENOMIC DNA]</scope>
    <source>
        <strain evidence="2 3">DSM 5090</strain>
    </source>
</reference>
<dbReference type="Pfam" id="PF11167">
    <property type="entry name" value="DUF2953"/>
    <property type="match status" value="1"/>
</dbReference>
<keyword evidence="1" id="KW-0472">Membrane</keyword>
<proteinExistence type="predicted"/>
<dbReference type="STRING" id="112901.SAMN04488500_105185"/>